<dbReference type="EMBL" id="FOIS01000001">
    <property type="protein sequence ID" value="SEV81149.1"/>
    <property type="molecule type" value="Genomic_DNA"/>
</dbReference>
<dbReference type="OrthoDB" id="19148at2157"/>
<name>A0A1I0M0P4_9EURY</name>
<feature type="transmembrane region" description="Helical" evidence="6">
    <location>
        <begin position="84"/>
        <end position="108"/>
    </location>
</feature>
<evidence type="ECO:0000256" key="1">
    <source>
        <dbReference type="ARBA" id="ARBA00004651"/>
    </source>
</evidence>
<feature type="transmembrane region" description="Helical" evidence="6">
    <location>
        <begin position="299"/>
        <end position="318"/>
    </location>
</feature>
<keyword evidence="8" id="KW-1185">Reference proteome</keyword>
<comment type="subcellular location">
    <subcellularLocation>
        <location evidence="1">Cell membrane</location>
        <topology evidence="1">Multi-pass membrane protein</topology>
    </subcellularLocation>
</comment>
<dbReference type="InterPro" id="IPR002797">
    <property type="entry name" value="Polysacc_synth"/>
</dbReference>
<keyword evidence="4 6" id="KW-1133">Transmembrane helix</keyword>
<proteinExistence type="predicted"/>
<feature type="transmembrane region" description="Helical" evidence="6">
    <location>
        <begin position="367"/>
        <end position="387"/>
    </location>
</feature>
<feature type="transmembrane region" description="Helical" evidence="6">
    <location>
        <begin position="43"/>
        <end position="63"/>
    </location>
</feature>
<evidence type="ECO:0000256" key="6">
    <source>
        <dbReference type="SAM" id="Phobius"/>
    </source>
</evidence>
<accession>A0A1I0M0P4</accession>
<dbReference type="eggNOG" id="arCOG02209">
    <property type="taxonomic scope" value="Archaea"/>
</dbReference>
<dbReference type="InterPro" id="IPR050833">
    <property type="entry name" value="Poly_Biosynth_Transport"/>
</dbReference>
<dbReference type="PANTHER" id="PTHR30250">
    <property type="entry name" value="PST FAMILY PREDICTED COLANIC ACID TRANSPORTER"/>
    <property type="match status" value="1"/>
</dbReference>
<organism evidence="7 8">
    <name type="scientific">Natrinema salifodinae</name>
    <dbReference type="NCBI Taxonomy" id="1202768"/>
    <lineage>
        <taxon>Archaea</taxon>
        <taxon>Methanobacteriati</taxon>
        <taxon>Methanobacteriota</taxon>
        <taxon>Stenosarchaea group</taxon>
        <taxon>Halobacteria</taxon>
        <taxon>Halobacteriales</taxon>
        <taxon>Natrialbaceae</taxon>
        <taxon>Natrinema</taxon>
    </lineage>
</organism>
<evidence type="ECO:0000256" key="4">
    <source>
        <dbReference type="ARBA" id="ARBA00022989"/>
    </source>
</evidence>
<sequence length="496" mass="54337">MSRDILRGIVSIAGSNVAVMVLAFPLTPILVRFLGSAQYGDYAFMLSFLSVAWVFVNGGVFDGMRKYIAEEREMANWQEYVFGFYFRVALVFAVPSALVIGLAAYVGVIEFALDATFRTYFYLIGVLIVARQLRAVGRSVLMGLGDEHLSEPLLILEKFFFWPVALGLVYTGLGVSGVLVGHIVAVLLSATTAFVILSRRVSIAALFRRTPPDFPRRTLVSFNNRTIVLMFLLNALLYTDILLLHPIAGSEQAGYYQAAIVITDFLWLVPFAVQLTLLHSSSELWSNGRRERINEVSALATRYVFLVTMLFCVGIAVLADSFVPLYYGGEFEAAIRPLQFLLIGVVGFAVARPIFAIGQGKGTLRTLIYATGAAVAFNLVLNLLLIPRYGTNGAAVATSIGYGSMLIFHVWSARRLGFDPLGDFRFGRILATTVVTGVVIYPLDAVIGSPVVSLLLVPPVGLVIFLLTAVTVGAIDDDDIIYMLERSPERVQRMIP</sequence>
<feature type="transmembrane region" description="Helical" evidence="6">
    <location>
        <begin position="226"/>
        <end position="248"/>
    </location>
</feature>
<dbReference type="Pfam" id="PF01943">
    <property type="entry name" value="Polysacc_synt"/>
    <property type="match status" value="1"/>
</dbReference>
<dbReference type="RefSeq" id="WP_074854596.1">
    <property type="nucleotide sequence ID" value="NZ_FOIS01000001.1"/>
</dbReference>
<keyword evidence="3 6" id="KW-0812">Transmembrane</keyword>
<dbReference type="GO" id="GO:0005886">
    <property type="term" value="C:plasma membrane"/>
    <property type="evidence" value="ECO:0007669"/>
    <property type="project" value="UniProtKB-SubCell"/>
</dbReference>
<feature type="transmembrane region" description="Helical" evidence="6">
    <location>
        <begin position="393"/>
        <end position="413"/>
    </location>
</feature>
<feature type="transmembrane region" description="Helical" evidence="6">
    <location>
        <begin position="12"/>
        <end position="31"/>
    </location>
</feature>
<evidence type="ECO:0000313" key="8">
    <source>
        <dbReference type="Proteomes" id="UP000183275"/>
    </source>
</evidence>
<feature type="transmembrane region" description="Helical" evidence="6">
    <location>
        <begin position="338"/>
        <end position="355"/>
    </location>
</feature>
<feature type="transmembrane region" description="Helical" evidence="6">
    <location>
        <begin position="179"/>
        <end position="198"/>
    </location>
</feature>
<feature type="transmembrane region" description="Helical" evidence="6">
    <location>
        <begin position="455"/>
        <end position="475"/>
    </location>
</feature>
<feature type="transmembrane region" description="Helical" evidence="6">
    <location>
        <begin position="153"/>
        <end position="173"/>
    </location>
</feature>
<dbReference type="PANTHER" id="PTHR30250:SF11">
    <property type="entry name" value="O-ANTIGEN TRANSPORTER-RELATED"/>
    <property type="match status" value="1"/>
</dbReference>
<keyword evidence="2" id="KW-1003">Cell membrane</keyword>
<dbReference type="STRING" id="1202768.SAMN05216285_0194"/>
<gene>
    <name evidence="7" type="ORF">SAMN05216285_0194</name>
</gene>
<evidence type="ECO:0000256" key="2">
    <source>
        <dbReference type="ARBA" id="ARBA00022475"/>
    </source>
</evidence>
<evidence type="ECO:0000313" key="7">
    <source>
        <dbReference type="EMBL" id="SEV81149.1"/>
    </source>
</evidence>
<feature type="transmembrane region" description="Helical" evidence="6">
    <location>
        <begin position="425"/>
        <end position="443"/>
    </location>
</feature>
<dbReference type="AlphaFoldDB" id="A0A1I0M0P4"/>
<dbReference type="Proteomes" id="UP000183275">
    <property type="component" value="Unassembled WGS sequence"/>
</dbReference>
<evidence type="ECO:0000256" key="5">
    <source>
        <dbReference type="ARBA" id="ARBA00023136"/>
    </source>
</evidence>
<keyword evidence="5 6" id="KW-0472">Membrane</keyword>
<dbReference type="CDD" id="cd13128">
    <property type="entry name" value="MATE_Wzx_like"/>
    <property type="match status" value="1"/>
</dbReference>
<feature type="transmembrane region" description="Helical" evidence="6">
    <location>
        <begin position="254"/>
        <end position="278"/>
    </location>
</feature>
<evidence type="ECO:0000256" key="3">
    <source>
        <dbReference type="ARBA" id="ARBA00022692"/>
    </source>
</evidence>
<reference evidence="8" key="1">
    <citation type="submission" date="2016-10" db="EMBL/GenBank/DDBJ databases">
        <authorList>
            <person name="Varghese N."/>
        </authorList>
    </citation>
    <scope>NUCLEOTIDE SEQUENCE [LARGE SCALE GENOMIC DNA]</scope>
    <source>
        <strain evidence="8">CGMCC 1.12284</strain>
    </source>
</reference>
<protein>
    <submittedName>
        <fullName evidence="7">Membrane protein involved in the export of O-antigen and teichoic acid</fullName>
    </submittedName>
</protein>